<protein>
    <submittedName>
        <fullName evidence="1">Uncharacterized protein</fullName>
    </submittedName>
</protein>
<reference evidence="1 2" key="1">
    <citation type="journal article" date="2022" name="New Phytol.">
        <title>Ecological generalism drives hyperdiversity of secondary metabolite gene clusters in xylarialean endophytes.</title>
        <authorList>
            <person name="Franco M.E.E."/>
            <person name="Wisecaver J.H."/>
            <person name="Arnold A.E."/>
            <person name="Ju Y.M."/>
            <person name="Slot J.C."/>
            <person name="Ahrendt S."/>
            <person name="Moore L.P."/>
            <person name="Eastman K.E."/>
            <person name="Scott K."/>
            <person name="Konkel Z."/>
            <person name="Mondo S.J."/>
            <person name="Kuo A."/>
            <person name="Hayes R.D."/>
            <person name="Haridas S."/>
            <person name="Andreopoulos B."/>
            <person name="Riley R."/>
            <person name="LaButti K."/>
            <person name="Pangilinan J."/>
            <person name="Lipzen A."/>
            <person name="Amirebrahimi M."/>
            <person name="Yan J."/>
            <person name="Adam C."/>
            <person name="Keymanesh K."/>
            <person name="Ng V."/>
            <person name="Louie K."/>
            <person name="Northen T."/>
            <person name="Drula E."/>
            <person name="Henrissat B."/>
            <person name="Hsieh H.M."/>
            <person name="Youens-Clark K."/>
            <person name="Lutzoni F."/>
            <person name="Miadlikowska J."/>
            <person name="Eastwood D.C."/>
            <person name="Hamelin R.C."/>
            <person name="Grigoriev I.V."/>
            <person name="U'Ren J.M."/>
        </authorList>
    </citation>
    <scope>NUCLEOTIDE SEQUENCE [LARGE SCALE GENOMIC DNA]</scope>
    <source>
        <strain evidence="1 2">ER1909</strain>
    </source>
</reference>
<evidence type="ECO:0000313" key="2">
    <source>
        <dbReference type="Proteomes" id="UP001497680"/>
    </source>
</evidence>
<evidence type="ECO:0000313" key="1">
    <source>
        <dbReference type="EMBL" id="KAI6090339.1"/>
    </source>
</evidence>
<gene>
    <name evidence="1" type="ORF">F4821DRAFT_275050</name>
</gene>
<proteinExistence type="predicted"/>
<name>A0ACC0DCC5_9PEZI</name>
<organism evidence="1 2">
    <name type="scientific">Hypoxylon rubiginosum</name>
    <dbReference type="NCBI Taxonomy" id="110542"/>
    <lineage>
        <taxon>Eukaryota</taxon>
        <taxon>Fungi</taxon>
        <taxon>Dikarya</taxon>
        <taxon>Ascomycota</taxon>
        <taxon>Pezizomycotina</taxon>
        <taxon>Sordariomycetes</taxon>
        <taxon>Xylariomycetidae</taxon>
        <taxon>Xylariales</taxon>
        <taxon>Hypoxylaceae</taxon>
        <taxon>Hypoxylon</taxon>
    </lineage>
</organism>
<dbReference type="EMBL" id="MU394291">
    <property type="protein sequence ID" value="KAI6090339.1"/>
    <property type="molecule type" value="Genomic_DNA"/>
</dbReference>
<dbReference type="Proteomes" id="UP001497680">
    <property type="component" value="Unassembled WGS sequence"/>
</dbReference>
<comment type="caution">
    <text evidence="1">The sequence shown here is derived from an EMBL/GenBank/DDBJ whole genome shotgun (WGS) entry which is preliminary data.</text>
</comment>
<accession>A0ACC0DCC5</accession>
<sequence length="692" mass="72878">MFRLGMDGFLLVFAAGILFSLVSGSPAPIHEAHLEQSLSLRDNTTQIQLFNFTGLSGLTATCIEAMQMPVSCHPAAMELLLSSQGRSISNTASPVKLTADDLADLCTVSCADSLASLNAAVGSACSGAILSAPPSNGTAYLPGTEAQESIFGGDGATTFGPSLAVDLVLLSYKLSCMRDAAVADAKAAWCRLRFAQNLTQVCDDCELGAYRVHMEDAPGGYDVELAAQYTASISSCGKPLTPLTTPTTTGGGYASSPIATTNGTNGTNGCVGTMVPVTADTRCDDFARINNISTEQLLSLNGLTSGCVGFPGGRTALCVEGGCKTYTVRSNDNCTSIVKAAGITAVQFLSWNPMIGTRGCNTDLARQIGHVVCVGNPLPYTTPPSGTNSSASSTSTSLASPISGFDQFENLTSIWTHSPLLTIVPTNTSTTAAPWETQTYDLAPGSLSGCYYMYNNAVANLSCMAVAARYGVDQATWVSWNPSVLRGGDSNQTAKGEFTQIHGGECHLDADTKYCGLFWNPLLATPHSDIESPYAPKPGDATEGATDECYVWDQTPAETIDNLCQVFVDSEGITVSQLYAWNPAVEYLAEYVLLRVSRKSKYQHHPTSTIPTIPTSTISASTTAVTPPGPTQSGIPANCNKYALAQDQDGCETFAAKNGIALEQLYLWNPILNNKCENFWNKEAYCIGVSSG</sequence>
<keyword evidence="2" id="KW-1185">Reference proteome</keyword>